<feature type="region of interest" description="Disordered" evidence="1">
    <location>
        <begin position="1284"/>
        <end position="1307"/>
    </location>
</feature>
<feature type="region of interest" description="Disordered" evidence="1">
    <location>
        <begin position="985"/>
        <end position="1016"/>
    </location>
</feature>
<keyword evidence="2" id="KW-0472">Membrane</keyword>
<evidence type="ECO:0000313" key="6">
    <source>
        <dbReference type="Proteomes" id="UP001351900"/>
    </source>
</evidence>
<evidence type="ECO:0000259" key="4">
    <source>
        <dbReference type="Pfam" id="PF01345"/>
    </source>
</evidence>
<comment type="caution">
    <text evidence="5">The sequence shown here is derived from an EMBL/GenBank/DDBJ whole genome shotgun (WGS) entry which is preliminary data.</text>
</comment>
<keyword evidence="2" id="KW-0812">Transmembrane</keyword>
<dbReference type="RefSeq" id="WP_331790656.1">
    <property type="nucleotide sequence ID" value="NZ_BAAAUO010000003.1"/>
</dbReference>
<dbReference type="Pfam" id="PF01345">
    <property type="entry name" value="DUF11"/>
    <property type="match status" value="10"/>
</dbReference>
<feature type="chain" id="PRO_5046669589" evidence="3">
    <location>
        <begin position="31"/>
        <end position="2925"/>
    </location>
</feature>
<proteinExistence type="predicted"/>
<feature type="region of interest" description="Disordered" evidence="1">
    <location>
        <begin position="379"/>
        <end position="405"/>
    </location>
</feature>
<feature type="signal peptide" evidence="3">
    <location>
        <begin position="1"/>
        <end position="30"/>
    </location>
</feature>
<dbReference type="InterPro" id="IPR047589">
    <property type="entry name" value="DUF11_rpt"/>
</dbReference>
<feature type="domain" description="DUF11" evidence="4">
    <location>
        <begin position="1791"/>
        <end position="1925"/>
    </location>
</feature>
<dbReference type="PANTHER" id="PTHR34819:SF3">
    <property type="entry name" value="CELL SURFACE PROTEIN"/>
    <property type="match status" value="1"/>
</dbReference>
<feature type="region of interest" description="Disordered" evidence="1">
    <location>
        <begin position="2322"/>
        <end position="2346"/>
    </location>
</feature>
<dbReference type="EMBL" id="JAZHOV010000001">
    <property type="protein sequence ID" value="MEF2254005.1"/>
    <property type="molecule type" value="Genomic_DNA"/>
</dbReference>
<feature type="domain" description="DUF11" evidence="4">
    <location>
        <begin position="2632"/>
        <end position="2758"/>
    </location>
</feature>
<feature type="transmembrane region" description="Helical" evidence="2">
    <location>
        <begin position="2897"/>
        <end position="2918"/>
    </location>
</feature>
<feature type="domain" description="DUF11" evidence="4">
    <location>
        <begin position="1478"/>
        <end position="1616"/>
    </location>
</feature>
<dbReference type="SUPFAM" id="SSF49401">
    <property type="entry name" value="Bacterial adhesins"/>
    <property type="match status" value="2"/>
</dbReference>
<dbReference type="NCBIfam" id="TIGR01451">
    <property type="entry name" value="B_ant_repeat"/>
    <property type="match status" value="9"/>
</dbReference>
<evidence type="ECO:0000256" key="3">
    <source>
        <dbReference type="SAM" id="SignalP"/>
    </source>
</evidence>
<keyword evidence="6" id="KW-1185">Reference proteome</keyword>
<feature type="domain" description="DUF11" evidence="4">
    <location>
        <begin position="2095"/>
        <end position="2210"/>
    </location>
</feature>
<dbReference type="InterPro" id="IPR001434">
    <property type="entry name" value="OmcB-like_DUF11"/>
</dbReference>
<feature type="compositionally biased region" description="Low complexity" evidence="1">
    <location>
        <begin position="1760"/>
        <end position="1780"/>
    </location>
</feature>
<feature type="compositionally biased region" description="Acidic residues" evidence="1">
    <location>
        <begin position="2327"/>
        <end position="2336"/>
    </location>
</feature>
<sequence length="2925" mass="295896">MRRVSLLLAPALIASTVGVGIWGATTAASAAALPDPSTSIGLVQTGGAYGDADTKPFILAGEDATFDVSITNTSTTGGFNASLTVLLPSGIDFVSSGGMGSPLVYPSGAQLPNSAKTQSGDPLATVPAGMQLWVFQDVADLPGTATYPSSLTVRPDADLFPVGAAPDITLTGYISADPALIPVFDGSTGVGGTAGAAETSGGASSTDMPVHALRLTKHEPSPEIELLRGVHDHQTVYTLTVENSPQGDTNGVTLVDFLPAGLEFLACASVDNTADSPLLYDGSGSLGGSLEYPTAGPITGASPADCLTPASVETVNTGIPAGLDPGVYTKVTWNLPNLTGGTAQTTDLSAPGVAGTYVIRYVAAVPLFENTMDFVTTAGSGTPDPAGLQQASNLNNNNGASTRQGQGAGFGDGILYDNLATAAGTYVGPLAPSTPAAASDTDTEQIQAMDLRVLKSVATGAGSEFITGGLATYTLNIATSEYTSAGDPSDPDPIELVDTLDNGLCPALPGPATAALTGDPLPSDCPYPWSSGGESLTGATATAIDYDSATGTFAVTYLIDPAALTANDEHVVTYTALMRSTYDTDNPWVGPTTSGDSLGNTVTITGWTDAIAALTGVTNGSGVPADGTEDVWDDSEAMIDSAFSAISKQVLPRDSVIPTPGVAPTAAASCDVAPGAPWAQNQTDAADAAFYAGDVVCYELTVVFANEIDVRNPLVTDFLPAGVSYLDSAIYSGSGGTSGGVTIDSFSQNGQRLEWQVGAVGAGGDRYVPLNSRLVLHVLGLVTSNTPSDSSALDKPQNLMKYQQENVLGDLFFLRDASEIQLGQGPTLLKGVRDVDGDATLPAQSQNNPDGTVFDSNRDGIQVAAGDVVTYRVDLSGGDFDADLTVWDALPSGIDKSDVTAISNGGAALDPGDPGYPSDLESSYSGRSIIAWTGIAVAAAPGTATLTYDVTIPADARVNVDYDNTASITQYDVDLNTGDTQTLYPADSLDDTTRPVNETVPGANTRDDSSVFTPDPTVDKQLVSTEVGPNTGIGEQNLDPNNGSSQAVEGELITFDYSVSVPAHTTVTNAVLKDRGTLLRGSTPIPYTVHGTPTWTASALTGATAGDFSLSGAGALTFPASYSNTSNDAQVFTVTLTLYVGDAGNTNSTLTNRALFTSDTWNGQHDASVVYIEPSPQITKSASPASDLTTSDTITYTVSVANTSNRPISYDNVIVDTVPAGLIVDIGSASVAPAAYDVGVTTGAGGTITWNVAEIPPTATFTYEASIDPSTGGGESYTNTVTETGYTLPTSLGGDVTSRRGTRTSTDDATVTAVTAEIAKGVRTAGTTDAFTSSVSEPLGETVEYQVQVTLKANINYYDPVISDDLPAGVVLQDATISGPTASPSTGVTGTWDYALDAGTNTATWTYSDGGGNDILSQPVDRVLTLTYEVLLDGGAVAANITSLPNTAAFAWNTTNDDPSTKTTIDDGATVTVLNPLLGIVKTVSDATPNPGETFDYTVTVTNSGTTPAYNMIVSDDIPTGVVVDPTTITGGGALTGADPVLGGGTITWDEADLPGPLSNIAPGNTVQFTYSATLTASANLHDADTFTNTASVDHYESFPTDGRDYDPTDVDDTATVDPALPDVALTKAVTAGDLAYAGTPFSWTITATNNGDGPAQTVDVVDTLPVNWEMDAVTSVTVAGSAVSPAPDPTVTGTGDSGDPQKLAWSFGTASPASAVLQPGQSIVIVFTAIPRASALVDAGVTQAGPPVVHPPHTNTVSATTTDTSGATGDADGDYTGPDATAEAFIHSADLQLQKDPGTGLVAGGSAGTAWTITVTNNGPDDAVGPFTVSDTWGDAGVLPAGFSVTGVSGTGWDCALVSTTGFDCSRTDSADTLASGASFPVITVTAQAAASFDVADSPVDNTATVTGATHDPDTSNNTDDAEVPVTAEADLVMDKTASSPVNAGGSVTWTLTVTNDGPSDSLASTANPITVNDTIPAGMQNTTFGTLPAGWTASAPGPFAADQTVTFTLANGERLTAGQVTAFTLTGTIDPSWPASTGISNTGTVTPGETTDPDPSNNENTETVTPGIDTTLGINKTRVIFDGSAWVPATAANPVVPGEPVTYLVEVTNTGTADARSVTVDDEVADYFTYQSLTSVTGTWTRTTSTSGPGDDQTFALTGDLAAGGSASFRVTLLLDAAVETGATIENTVIAHADNATNDPDDTDSTSDSERSADLSIAKTHTGTVHAGDPLEYTVTVTNNGPSASSGPIEITDTLPSGFGYQTGSATVAVAGGTATATEPVVAGQTLTWTVGDSSSSLANGATIVIVFSATTDSDLAAGSYTNEADVDGPDDDNPSNNHAEDPTTLDTLTNLVITKTPDAGPYIAGTDVGYTLTIENEGPSVARDVVVTDATPVGMTVTAMSGSGWTCDVTVTPAACEIADLPVGTTTISVTAALSASVLTGTDLTNTATVATSTPETSTSDNSDDATITVETLADLGIVKTAVDEAGDPVTTAIAGDEARYLLEVHNYGPSNAVAPVTIVDTLPEGITFVSLVDGTDWSAVADPVDPVSGTQTVTLTRLPSGTGLAAGADAPDVTLIVQLDPSIPVDPVTGTTVLTNSATVSSGTPEPTPDPHSNTDTADLEVSQAVNLSIVKTHDASDVRIGDNLPFDLAVHNDGPSTATGVTVVDTIPAGLVYVAAAGSDPAWTVVADPVAPDGTTTVTATLTGDLAPATDAPTLSLTVTVTAAAYDEVINVGVVSADQPETDPTDNTSDDTVTVPPQSTLVVTKTALGGLQVGSKGTYVIAVTNDGPTEDPGPIVVTDVLPRGLTFVSATSASASCDASGQTVTCTVTGPLGVGETASITLVVKVGNAAYPEVTNTVTVTTPTEQLLGSSLTASTTNPVAADPLAGTGGSLPWWLIMATLLLLIAGGGFLAASRRQTGV</sequence>
<feature type="domain" description="DUF11" evidence="4">
    <location>
        <begin position="2478"/>
        <end position="2622"/>
    </location>
</feature>
<feature type="region of interest" description="Disordered" evidence="1">
    <location>
        <begin position="2600"/>
        <end position="2620"/>
    </location>
</feature>
<keyword evidence="2" id="KW-1133">Transmembrane helix</keyword>
<evidence type="ECO:0000256" key="2">
    <source>
        <dbReference type="SAM" id="Phobius"/>
    </source>
</evidence>
<evidence type="ECO:0000313" key="5">
    <source>
        <dbReference type="EMBL" id="MEF2254005.1"/>
    </source>
</evidence>
<protein>
    <submittedName>
        <fullName evidence="5">Isopeptide-forming domain-containing fimbrial protein</fullName>
    </submittedName>
</protein>
<dbReference type="Proteomes" id="UP001351900">
    <property type="component" value="Unassembled WGS sequence"/>
</dbReference>
<dbReference type="InterPro" id="IPR051172">
    <property type="entry name" value="Chlamydia_OmcB"/>
</dbReference>
<name>A0ABU7V400_9MICO</name>
<dbReference type="NCBIfam" id="TIGR04226">
    <property type="entry name" value="RrgB_K2N_iso_D2"/>
    <property type="match status" value="2"/>
</dbReference>
<feature type="domain" description="DUF11" evidence="4">
    <location>
        <begin position="2216"/>
        <end position="2343"/>
    </location>
</feature>
<feature type="domain" description="DUF11" evidence="4">
    <location>
        <begin position="2766"/>
        <end position="2869"/>
    </location>
</feature>
<feature type="region of interest" description="Disordered" evidence="1">
    <location>
        <begin position="2036"/>
        <end position="2065"/>
    </location>
</feature>
<dbReference type="InterPro" id="IPR008966">
    <property type="entry name" value="Adhesion_dom_sf"/>
</dbReference>
<feature type="domain" description="DUF11" evidence="4">
    <location>
        <begin position="1932"/>
        <end position="2066"/>
    </location>
</feature>
<dbReference type="Gene3D" id="2.60.40.740">
    <property type="match status" value="5"/>
</dbReference>
<feature type="region of interest" description="Disordered" evidence="1">
    <location>
        <begin position="1747"/>
        <end position="1780"/>
    </location>
</feature>
<dbReference type="InterPro" id="IPR026466">
    <property type="entry name" value="Fim_isopep_form_D2_dom"/>
</dbReference>
<organism evidence="5 6">
    <name type="scientific">Microbacterium schleiferi</name>
    <dbReference type="NCBI Taxonomy" id="69362"/>
    <lineage>
        <taxon>Bacteria</taxon>
        <taxon>Bacillati</taxon>
        <taxon>Actinomycetota</taxon>
        <taxon>Actinomycetes</taxon>
        <taxon>Micrococcales</taxon>
        <taxon>Microbacteriaceae</taxon>
        <taxon>Microbacterium</taxon>
    </lineage>
</organism>
<feature type="domain" description="DUF11" evidence="4">
    <location>
        <begin position="1623"/>
        <end position="1676"/>
    </location>
</feature>
<feature type="domain" description="DUF11" evidence="4">
    <location>
        <begin position="2354"/>
        <end position="2471"/>
    </location>
</feature>
<feature type="region of interest" description="Disordered" evidence="1">
    <location>
        <begin position="2195"/>
        <end position="2216"/>
    </location>
</feature>
<feature type="compositionally biased region" description="Polar residues" evidence="1">
    <location>
        <begin position="389"/>
        <end position="405"/>
    </location>
</feature>
<reference evidence="5 6" key="1">
    <citation type="submission" date="2024-01" db="EMBL/GenBank/DDBJ databases">
        <title>the genome sequence of strain Microbacterium schleiferi NBRC 15075.</title>
        <authorList>
            <person name="Ding Y."/>
            <person name="Zhang G."/>
        </authorList>
    </citation>
    <scope>NUCLEOTIDE SEQUENCE [LARGE SCALE GENOMIC DNA]</scope>
    <source>
        <strain evidence="5 6">NBRC 15075</strain>
    </source>
</reference>
<gene>
    <name evidence="5" type="ORF">V2V91_02485</name>
</gene>
<evidence type="ECO:0000256" key="1">
    <source>
        <dbReference type="SAM" id="MobiDB-lite"/>
    </source>
</evidence>
<accession>A0ABU7V400</accession>
<keyword evidence="3" id="KW-0732">Signal</keyword>
<dbReference type="PANTHER" id="PTHR34819">
    <property type="entry name" value="LARGE CYSTEINE-RICH PERIPLASMIC PROTEIN OMCB"/>
    <property type="match status" value="1"/>
</dbReference>